<evidence type="ECO:0000256" key="1">
    <source>
        <dbReference type="ARBA" id="ARBA00006464"/>
    </source>
</evidence>
<feature type="domain" description="Bacterial sugar transferase" evidence="4">
    <location>
        <begin position="2"/>
        <end position="174"/>
    </location>
</feature>
<evidence type="ECO:0000256" key="2">
    <source>
        <dbReference type="ARBA" id="ARBA00023169"/>
    </source>
</evidence>
<accession>A0A1H8XCR4</accession>
<evidence type="ECO:0000313" key="5">
    <source>
        <dbReference type="EMBL" id="SEP37676.1"/>
    </source>
</evidence>
<dbReference type="InterPro" id="IPR003362">
    <property type="entry name" value="Bact_transf"/>
</dbReference>
<evidence type="ECO:0000256" key="3">
    <source>
        <dbReference type="SAM" id="Phobius"/>
    </source>
</evidence>
<keyword evidence="2" id="KW-0270">Exopolysaccharide synthesis</keyword>
<proteinExistence type="inferred from homology"/>
<dbReference type="GO" id="GO:0000271">
    <property type="term" value="P:polysaccharide biosynthetic process"/>
    <property type="evidence" value="ECO:0007669"/>
    <property type="project" value="UniProtKB-KW"/>
</dbReference>
<dbReference type="RefSeq" id="WP_092686362.1">
    <property type="nucleotide sequence ID" value="NZ_FODT01000020.1"/>
</dbReference>
<reference evidence="6" key="1">
    <citation type="submission" date="2016-10" db="EMBL/GenBank/DDBJ databases">
        <authorList>
            <person name="Varghese N."/>
            <person name="Submissions S."/>
        </authorList>
    </citation>
    <scope>NUCLEOTIDE SEQUENCE [LARGE SCALE GENOMIC DNA]</scope>
    <source>
        <strain evidence="6">DSM 123</strain>
    </source>
</reference>
<dbReference type="PANTHER" id="PTHR30576:SF10">
    <property type="entry name" value="SLL5057 PROTEIN"/>
    <property type="match status" value="1"/>
</dbReference>
<gene>
    <name evidence="5" type="ORF">SAMN05444123_12025</name>
</gene>
<keyword evidence="3" id="KW-1133">Transmembrane helix</keyword>
<keyword evidence="3" id="KW-0472">Membrane</keyword>
<keyword evidence="6" id="KW-1185">Reference proteome</keyword>
<dbReference type="OrthoDB" id="9808602at2"/>
<organism evidence="5 6">
    <name type="scientific">Rhodopseudomonas pseudopalustris</name>
    <dbReference type="NCBI Taxonomy" id="1513892"/>
    <lineage>
        <taxon>Bacteria</taxon>
        <taxon>Pseudomonadati</taxon>
        <taxon>Pseudomonadota</taxon>
        <taxon>Alphaproteobacteria</taxon>
        <taxon>Hyphomicrobiales</taxon>
        <taxon>Nitrobacteraceae</taxon>
        <taxon>Rhodopseudomonas</taxon>
    </lineage>
</organism>
<comment type="similarity">
    <text evidence="1">Belongs to the bacterial sugar transferase family.</text>
</comment>
<dbReference type="GO" id="GO:0016780">
    <property type="term" value="F:phosphotransferase activity, for other substituted phosphate groups"/>
    <property type="evidence" value="ECO:0007669"/>
    <property type="project" value="TreeGrafter"/>
</dbReference>
<dbReference type="Proteomes" id="UP000199615">
    <property type="component" value="Unassembled WGS sequence"/>
</dbReference>
<dbReference type="AlphaFoldDB" id="A0A1H8XCR4"/>
<name>A0A1H8XCR4_9BRAD</name>
<dbReference type="PANTHER" id="PTHR30576">
    <property type="entry name" value="COLANIC BIOSYNTHESIS UDP-GLUCOSE LIPID CARRIER TRANSFERASE"/>
    <property type="match status" value="1"/>
</dbReference>
<evidence type="ECO:0000313" key="6">
    <source>
        <dbReference type="Proteomes" id="UP000199615"/>
    </source>
</evidence>
<evidence type="ECO:0000259" key="4">
    <source>
        <dbReference type="Pfam" id="PF02397"/>
    </source>
</evidence>
<sequence length="184" mass="20543">MKRFFDVVAASFGLIFAGPVIVLFAILIRLGSNGSGIFRQLRVGKDERLFTCYKLRTMRSDTRQLPSHEVAASAVTPLGAYLRRYKIDELPQLWNIVRGEMSFVGPRPCLPTQHELIAARRRSGVYGLMPGITGVSQIEGIDMSEPERLAASDARYLDDMSLWRDLRLIWLTVAGAGRGDSVRS</sequence>
<protein>
    <submittedName>
        <fullName evidence="5">O-antigen biosynthesis protein WbqP</fullName>
    </submittedName>
</protein>
<feature type="transmembrane region" description="Helical" evidence="3">
    <location>
        <begin position="12"/>
        <end position="32"/>
    </location>
</feature>
<dbReference type="EMBL" id="FODT01000020">
    <property type="protein sequence ID" value="SEP37676.1"/>
    <property type="molecule type" value="Genomic_DNA"/>
</dbReference>
<dbReference type="Pfam" id="PF02397">
    <property type="entry name" value="Bac_transf"/>
    <property type="match status" value="1"/>
</dbReference>
<keyword evidence="3" id="KW-0812">Transmembrane</keyword>